<dbReference type="Proteomes" id="UP001519460">
    <property type="component" value="Unassembled WGS sequence"/>
</dbReference>
<proteinExistence type="predicted"/>
<keyword evidence="2" id="KW-1185">Reference proteome</keyword>
<gene>
    <name evidence="1" type="ORF">BaRGS_00020526</name>
</gene>
<organism evidence="1 2">
    <name type="scientific">Batillaria attramentaria</name>
    <dbReference type="NCBI Taxonomy" id="370345"/>
    <lineage>
        <taxon>Eukaryota</taxon>
        <taxon>Metazoa</taxon>
        <taxon>Spiralia</taxon>
        <taxon>Lophotrochozoa</taxon>
        <taxon>Mollusca</taxon>
        <taxon>Gastropoda</taxon>
        <taxon>Caenogastropoda</taxon>
        <taxon>Sorbeoconcha</taxon>
        <taxon>Cerithioidea</taxon>
        <taxon>Batillariidae</taxon>
        <taxon>Batillaria</taxon>
    </lineage>
</organism>
<evidence type="ECO:0000313" key="1">
    <source>
        <dbReference type="EMBL" id="KAK7488219.1"/>
    </source>
</evidence>
<name>A0ABD0KLZ5_9CAEN</name>
<dbReference type="AlphaFoldDB" id="A0ABD0KLZ5"/>
<sequence length="93" mass="10256">MQLAATEAQLMVTGTVSHMQGSIRRYHTEYILLHDGCHAETKVSLRVPSSFSILMTDVDTDRALHSLVGHGNLGGRARRVSMNENRLVPAHCT</sequence>
<protein>
    <submittedName>
        <fullName evidence="1">Uncharacterized protein</fullName>
    </submittedName>
</protein>
<accession>A0ABD0KLZ5</accession>
<dbReference type="EMBL" id="JACVVK020000153">
    <property type="protein sequence ID" value="KAK7488219.1"/>
    <property type="molecule type" value="Genomic_DNA"/>
</dbReference>
<comment type="caution">
    <text evidence="1">The sequence shown here is derived from an EMBL/GenBank/DDBJ whole genome shotgun (WGS) entry which is preliminary data.</text>
</comment>
<reference evidence="1 2" key="1">
    <citation type="journal article" date="2023" name="Sci. Data">
        <title>Genome assembly of the Korean intertidal mud-creeper Batillaria attramentaria.</title>
        <authorList>
            <person name="Patra A.K."/>
            <person name="Ho P.T."/>
            <person name="Jun S."/>
            <person name="Lee S.J."/>
            <person name="Kim Y."/>
            <person name="Won Y.J."/>
        </authorList>
    </citation>
    <scope>NUCLEOTIDE SEQUENCE [LARGE SCALE GENOMIC DNA]</scope>
    <source>
        <strain evidence="1">Wonlab-2016</strain>
    </source>
</reference>
<evidence type="ECO:0000313" key="2">
    <source>
        <dbReference type="Proteomes" id="UP001519460"/>
    </source>
</evidence>